<dbReference type="EMBL" id="JAQIFT010000059">
    <property type="protein sequence ID" value="MDA3733077.1"/>
    <property type="molecule type" value="Genomic_DNA"/>
</dbReference>
<dbReference type="Pfam" id="PF01925">
    <property type="entry name" value="TauE"/>
    <property type="match status" value="1"/>
</dbReference>
<keyword evidence="10" id="KW-1185">Reference proteome</keyword>
<comment type="caution">
    <text evidence="9">The sequence shown here is derived from an EMBL/GenBank/DDBJ whole genome shotgun (WGS) entry which is preliminary data.</text>
</comment>
<dbReference type="PANTHER" id="PTHR30269">
    <property type="entry name" value="TRANSMEMBRANE PROTEIN YFCA"/>
    <property type="match status" value="1"/>
</dbReference>
<accession>A0AA42DQV1</accession>
<feature type="transmembrane region" description="Helical" evidence="8">
    <location>
        <begin position="6"/>
        <end position="30"/>
    </location>
</feature>
<dbReference type="RefSeq" id="WP_271012992.1">
    <property type="nucleotide sequence ID" value="NZ_JAQIFT010000059.1"/>
</dbReference>
<feature type="transmembrane region" description="Helical" evidence="8">
    <location>
        <begin position="206"/>
        <end position="225"/>
    </location>
</feature>
<reference evidence="9" key="1">
    <citation type="journal article" date="2023" name="Int. J. Syst. Evol. Microbiol.">
        <title>&lt;i&gt;Holtiella tumoricola&lt;/i&gt; gen. nov. sp. nov., isolated from a human clinical sample.</title>
        <authorList>
            <person name="Allen-Vercoe E."/>
            <person name="Daigneault M.C."/>
            <person name="Vancuren S.J."/>
            <person name="Cochrane K."/>
            <person name="O'Neal L.L."/>
            <person name="Sankaranarayanan K."/>
            <person name="Lawson P.A."/>
        </authorList>
    </citation>
    <scope>NUCLEOTIDE SEQUENCE</scope>
    <source>
        <strain evidence="9">CC70A</strain>
    </source>
</reference>
<keyword evidence="5 8" id="KW-0812">Transmembrane</keyword>
<keyword evidence="3" id="KW-0813">Transport</keyword>
<keyword evidence="4 8" id="KW-1003">Cell membrane</keyword>
<dbReference type="AlphaFoldDB" id="A0AA42DQV1"/>
<feature type="transmembrane region" description="Helical" evidence="8">
    <location>
        <begin position="232"/>
        <end position="250"/>
    </location>
</feature>
<evidence type="ECO:0000256" key="2">
    <source>
        <dbReference type="ARBA" id="ARBA00009142"/>
    </source>
</evidence>
<evidence type="ECO:0000256" key="7">
    <source>
        <dbReference type="ARBA" id="ARBA00023136"/>
    </source>
</evidence>
<gene>
    <name evidence="9" type="ORF">PBV87_16495</name>
</gene>
<dbReference type="InterPro" id="IPR052017">
    <property type="entry name" value="TSUP"/>
</dbReference>
<evidence type="ECO:0000256" key="8">
    <source>
        <dbReference type="RuleBase" id="RU363041"/>
    </source>
</evidence>
<evidence type="ECO:0000256" key="6">
    <source>
        <dbReference type="ARBA" id="ARBA00022989"/>
    </source>
</evidence>
<comment type="similarity">
    <text evidence="2 8">Belongs to the 4-toluene sulfonate uptake permease (TSUP) (TC 2.A.102) family.</text>
</comment>
<dbReference type="Proteomes" id="UP001169242">
    <property type="component" value="Unassembled WGS sequence"/>
</dbReference>
<evidence type="ECO:0000313" key="10">
    <source>
        <dbReference type="Proteomes" id="UP001169242"/>
    </source>
</evidence>
<protein>
    <recommendedName>
        <fullName evidence="8">Probable membrane transporter protein</fullName>
    </recommendedName>
</protein>
<feature type="transmembrane region" description="Helical" evidence="8">
    <location>
        <begin position="100"/>
        <end position="118"/>
    </location>
</feature>
<dbReference type="GO" id="GO:0005886">
    <property type="term" value="C:plasma membrane"/>
    <property type="evidence" value="ECO:0007669"/>
    <property type="project" value="UniProtKB-SubCell"/>
</dbReference>
<keyword evidence="7 8" id="KW-0472">Membrane</keyword>
<feature type="transmembrane region" description="Helical" evidence="8">
    <location>
        <begin position="159"/>
        <end position="176"/>
    </location>
</feature>
<evidence type="ECO:0000313" key="9">
    <source>
        <dbReference type="EMBL" id="MDA3733077.1"/>
    </source>
</evidence>
<proteinExistence type="inferred from homology"/>
<keyword evidence="6 8" id="KW-1133">Transmembrane helix</keyword>
<dbReference type="InterPro" id="IPR002781">
    <property type="entry name" value="TM_pro_TauE-like"/>
</dbReference>
<organism evidence="9 10">
    <name type="scientific">Holtiella tumoricola</name>
    <dbReference type="NCBI Taxonomy" id="3018743"/>
    <lineage>
        <taxon>Bacteria</taxon>
        <taxon>Bacillati</taxon>
        <taxon>Bacillota</taxon>
        <taxon>Clostridia</taxon>
        <taxon>Lachnospirales</taxon>
        <taxon>Cellulosilyticaceae</taxon>
        <taxon>Holtiella</taxon>
    </lineage>
</organism>
<evidence type="ECO:0000256" key="4">
    <source>
        <dbReference type="ARBA" id="ARBA00022475"/>
    </source>
</evidence>
<sequence>MDFIKMLIVICPLVFLAGLIDAMVGGGGIISLPAYMVAGLPPHLATGTNKCSSTFGTLLSTFRFMKNKKIHYIAAFTSAGAALVGSPLGAMINMVIDERYLSYTMLVLLPIIAIFLLFKKDFGENESLQEENRVKVIVLSILSGFIIGIYDGFFGPGTGTFLILIYTGIIGFDLITASGNAKVVNLASNVAAFITFALHGKIVWSIGIPAALFGIAGNWIGAGLAIKGGKKIIRPMFMLVLALLMVKIGYDLFLA</sequence>
<evidence type="ECO:0000256" key="3">
    <source>
        <dbReference type="ARBA" id="ARBA00022448"/>
    </source>
</evidence>
<evidence type="ECO:0000256" key="1">
    <source>
        <dbReference type="ARBA" id="ARBA00004651"/>
    </source>
</evidence>
<feature type="transmembrane region" description="Helical" evidence="8">
    <location>
        <begin position="72"/>
        <end position="94"/>
    </location>
</feature>
<dbReference type="PANTHER" id="PTHR30269:SF0">
    <property type="entry name" value="MEMBRANE TRANSPORTER PROTEIN YFCA-RELATED"/>
    <property type="match status" value="1"/>
</dbReference>
<name>A0AA42DQV1_9FIRM</name>
<evidence type="ECO:0000256" key="5">
    <source>
        <dbReference type="ARBA" id="ARBA00022692"/>
    </source>
</evidence>
<comment type="subcellular location">
    <subcellularLocation>
        <location evidence="1 8">Cell membrane</location>
        <topology evidence="1 8">Multi-pass membrane protein</topology>
    </subcellularLocation>
</comment>